<dbReference type="EMBL" id="CP001739">
    <property type="protein sequence ID" value="ACZ10417.1"/>
    <property type="molecule type" value="Genomic_DNA"/>
</dbReference>
<dbReference type="InterPro" id="IPR011604">
    <property type="entry name" value="PDDEXK-like_dom_sf"/>
</dbReference>
<dbReference type="Gene3D" id="3.90.320.10">
    <property type="match status" value="1"/>
</dbReference>
<evidence type="ECO:0000313" key="3">
    <source>
        <dbReference type="Proteomes" id="UP000000845"/>
    </source>
</evidence>
<dbReference type="STRING" id="526218.Sterm_3583"/>
<dbReference type="AlphaFoldDB" id="D1ARD1"/>
<organism evidence="2 3">
    <name type="scientific">Sebaldella termitidis (strain ATCC 33386 / NCTC 11300)</name>
    <dbReference type="NCBI Taxonomy" id="526218"/>
    <lineage>
        <taxon>Bacteria</taxon>
        <taxon>Fusobacteriati</taxon>
        <taxon>Fusobacteriota</taxon>
        <taxon>Fusobacteriia</taxon>
        <taxon>Fusobacteriales</taxon>
        <taxon>Leptotrichiaceae</taxon>
        <taxon>Sebaldella</taxon>
    </lineage>
</organism>
<accession>D1ARD1</accession>
<dbReference type="KEGG" id="str:Sterm_3583"/>
<keyword evidence="3" id="KW-1185">Reference proteome</keyword>
<gene>
    <name evidence="2" type="ordered locus">Sterm_3583</name>
</gene>
<evidence type="ECO:0000259" key="1">
    <source>
        <dbReference type="Pfam" id="PF12705"/>
    </source>
</evidence>
<evidence type="ECO:0000313" key="2">
    <source>
        <dbReference type="EMBL" id="ACZ10417.1"/>
    </source>
</evidence>
<dbReference type="Proteomes" id="UP000000845">
    <property type="component" value="Chromosome"/>
</dbReference>
<dbReference type="InterPro" id="IPR038726">
    <property type="entry name" value="PDDEXK_AddAB-type"/>
</dbReference>
<protein>
    <recommendedName>
        <fullName evidence="1">PD-(D/E)XK endonuclease-like domain-containing protein</fullName>
    </recommendedName>
</protein>
<dbReference type="Pfam" id="PF12705">
    <property type="entry name" value="PDDEXK_1"/>
    <property type="match status" value="1"/>
</dbReference>
<dbReference type="eggNOG" id="COG2887">
    <property type="taxonomic scope" value="Bacteria"/>
</dbReference>
<proteinExistence type="predicted"/>
<sequence length="853" mass="102166">MIISNTGYFGDFSKYMNRKNTVFVFSNPSDKSEFEKLYESEEVVSENLFIYIGELREKLFYTDKVVLKEEKEQILFYEILDERERDFFKIENYFDSIDIASSFLNFYKELKEWGINKLTLKSENKRKVYEILEEIKVKYEKKLLELDYTNKLFLESPENFNTLFLKGYTDIIFVNHFNFTAFEKEIAGKLDGEFSVEIVNQINEEDYDSTELKIKKARMVFDKDKEVTLYRSDNEILNVFDILERNKNLENLNLLVPDLENEIYFNLLSQSKANVKSKIYLKNTKFYTFFKYILELLESKETHTEDFNINLKKFRNAISNKVFADYYKIDVFFTETIDKIIQYDYIYITRNLLNHLNLNEIFREKMSGIFSDLESMFNTENFLQVLGVMEKFNKSILLDNRFTDDLDKYYEALNEIEAIEKLKIHRDWESYFKPNGANFLKIILKYFDFKEVTLNIKEDSQEIILDDFKSYRNEEKEKIVLFNIHEKNLYDINENLFFLGEREREANGLPGIEELKKNEKFRIFRFLNSAKIIDIYSLEIQDQNIFVSSLAEEIRIENNLKFNEIMFNESNIKSILKEIFDEKKIEYNGSRDDTLYKSGPGSELKIGAYDFRDLRECHYRFYLKKMIGLKEFVEPQEKITSKSLGILIHEVFEKISVIQKEKIMNNLKFDINTTEVEKTVKNVIKNESEKISKKYGNYYEEIIFPIVTESVAVFFKNIEKKIKDGIIVFEPEFKKERQITDNVKIVGKLDLLIETEKEHFIIDFKSGKGKLGQLYFYSNLIYENESAEKIIYNVLDMSFEDKDDGKEFLTLSDMKEVIDDFEKSDKYRRTDDPKNCRFCEYREICRMRYDNMK</sequence>
<dbReference type="HOGENOM" id="CLU_014981_0_0_0"/>
<reference evidence="3" key="1">
    <citation type="submission" date="2009-09" db="EMBL/GenBank/DDBJ databases">
        <title>The complete chromosome of Sebaldella termitidis ATCC 33386.</title>
        <authorList>
            <consortium name="US DOE Joint Genome Institute (JGI-PGF)"/>
            <person name="Lucas S."/>
            <person name="Copeland A."/>
            <person name="Lapidus A."/>
            <person name="Glavina del Rio T."/>
            <person name="Dalin E."/>
            <person name="Tice H."/>
            <person name="Bruce D."/>
            <person name="Goodwin L."/>
            <person name="Pitluck S."/>
            <person name="Kyrpides N."/>
            <person name="Mavromatis K."/>
            <person name="Ivanova N."/>
            <person name="Mikhailova N."/>
            <person name="Sims D."/>
            <person name="Meincke L."/>
            <person name="Brettin T."/>
            <person name="Detter J.C."/>
            <person name="Han C."/>
            <person name="Larimer F."/>
            <person name="Land M."/>
            <person name="Hauser L."/>
            <person name="Markowitz V."/>
            <person name="Cheng J.F."/>
            <person name="Hugenholtz P."/>
            <person name="Woyke T."/>
            <person name="Wu D."/>
            <person name="Eisen J.A."/>
        </authorList>
    </citation>
    <scope>NUCLEOTIDE SEQUENCE [LARGE SCALE GENOMIC DNA]</scope>
    <source>
        <strain evidence="3">ATCC 33386 / NCTC 11300</strain>
    </source>
</reference>
<dbReference type="RefSeq" id="WP_012862999.1">
    <property type="nucleotide sequence ID" value="NC_013517.1"/>
</dbReference>
<reference evidence="2 3" key="2">
    <citation type="journal article" date="2010" name="Stand. Genomic Sci.">
        <title>Complete genome sequence of Sebaldella termitidis type strain (NCTC 11300).</title>
        <authorList>
            <person name="Harmon-Smith M."/>
            <person name="Celia L."/>
            <person name="Chertkov O."/>
            <person name="Lapidus A."/>
            <person name="Copeland A."/>
            <person name="Glavina Del Rio T."/>
            <person name="Nolan M."/>
            <person name="Lucas S."/>
            <person name="Tice H."/>
            <person name="Cheng J.F."/>
            <person name="Han C."/>
            <person name="Detter J.C."/>
            <person name="Bruce D."/>
            <person name="Goodwin L."/>
            <person name="Pitluck S."/>
            <person name="Pati A."/>
            <person name="Liolios K."/>
            <person name="Ivanova N."/>
            <person name="Mavromatis K."/>
            <person name="Mikhailova N."/>
            <person name="Chen A."/>
            <person name="Palaniappan K."/>
            <person name="Land M."/>
            <person name="Hauser L."/>
            <person name="Chang Y.J."/>
            <person name="Jeffries C.D."/>
            <person name="Brettin T."/>
            <person name="Goker M."/>
            <person name="Beck B."/>
            <person name="Bristow J."/>
            <person name="Eisen J.A."/>
            <person name="Markowitz V."/>
            <person name="Hugenholtz P."/>
            <person name="Kyrpides N.C."/>
            <person name="Klenk H.P."/>
            <person name="Chen F."/>
        </authorList>
    </citation>
    <scope>NUCLEOTIDE SEQUENCE [LARGE SCALE GENOMIC DNA]</scope>
    <source>
        <strain evidence="3">ATCC 33386 / NCTC 11300</strain>
    </source>
</reference>
<feature type="domain" description="PD-(D/E)XK endonuclease-like" evidence="1">
    <location>
        <begin position="611"/>
        <end position="846"/>
    </location>
</feature>
<name>D1ARD1_SEBTE</name>